<reference evidence="1" key="1">
    <citation type="submission" date="2021-01" db="EMBL/GenBank/DDBJ databases">
        <authorList>
            <person name="Bezrukov I."/>
        </authorList>
    </citation>
    <scope>NUCLEOTIDE SEQUENCE</scope>
</reference>
<dbReference type="Proteomes" id="UP000682877">
    <property type="component" value="Chromosome 5"/>
</dbReference>
<keyword evidence="2" id="KW-1185">Reference proteome</keyword>
<sequence>MALEFLNSSQLESGESMDFDNKIHEIKAMARRTREIEAGIELNQKEKHDINKETGDDDEDISMWSQDRLPDEVLTHSEVDDDKYESLGTSTESDQENIEQSLDKIFWPWQECWG</sequence>
<evidence type="ECO:0000313" key="2">
    <source>
        <dbReference type="Proteomes" id="UP000682877"/>
    </source>
</evidence>
<organism evidence="1 2">
    <name type="scientific">Arabidopsis arenosa</name>
    <name type="common">Sand rock-cress</name>
    <name type="synonym">Cardaminopsis arenosa</name>
    <dbReference type="NCBI Taxonomy" id="38785"/>
    <lineage>
        <taxon>Eukaryota</taxon>
        <taxon>Viridiplantae</taxon>
        <taxon>Streptophyta</taxon>
        <taxon>Embryophyta</taxon>
        <taxon>Tracheophyta</taxon>
        <taxon>Spermatophyta</taxon>
        <taxon>Magnoliopsida</taxon>
        <taxon>eudicotyledons</taxon>
        <taxon>Gunneridae</taxon>
        <taxon>Pentapetalae</taxon>
        <taxon>rosids</taxon>
        <taxon>malvids</taxon>
        <taxon>Brassicales</taxon>
        <taxon>Brassicaceae</taxon>
        <taxon>Camelineae</taxon>
        <taxon>Arabidopsis</taxon>
    </lineage>
</organism>
<gene>
    <name evidence="1" type="ORF">AARE701A_LOCUS13977</name>
</gene>
<dbReference type="EMBL" id="LR999455">
    <property type="protein sequence ID" value="CAE6079143.1"/>
    <property type="molecule type" value="Genomic_DNA"/>
</dbReference>
<proteinExistence type="predicted"/>
<evidence type="ECO:0000313" key="1">
    <source>
        <dbReference type="EMBL" id="CAE6079143.1"/>
    </source>
</evidence>
<protein>
    <submittedName>
        <fullName evidence="1">Uncharacterized protein</fullName>
    </submittedName>
</protein>
<name>A0A8S2ADI7_ARAAE</name>
<accession>A0A8S2ADI7</accession>
<dbReference type="AlphaFoldDB" id="A0A8S2ADI7"/>